<evidence type="ECO:0000256" key="1">
    <source>
        <dbReference type="SAM" id="MobiDB-lite"/>
    </source>
</evidence>
<evidence type="ECO:0000313" key="3">
    <source>
        <dbReference type="Proteomes" id="UP001219525"/>
    </source>
</evidence>
<comment type="caution">
    <text evidence="2">The sequence shown here is derived from an EMBL/GenBank/DDBJ whole genome shotgun (WGS) entry which is preliminary data.</text>
</comment>
<dbReference type="Proteomes" id="UP001219525">
    <property type="component" value="Unassembled WGS sequence"/>
</dbReference>
<accession>A0AAD6UQZ9</accession>
<reference evidence="2" key="1">
    <citation type="submission" date="2023-03" db="EMBL/GenBank/DDBJ databases">
        <title>Massive genome expansion in bonnet fungi (Mycena s.s.) driven by repeated elements and novel gene families across ecological guilds.</title>
        <authorList>
            <consortium name="Lawrence Berkeley National Laboratory"/>
            <person name="Harder C.B."/>
            <person name="Miyauchi S."/>
            <person name="Viragh M."/>
            <person name="Kuo A."/>
            <person name="Thoen E."/>
            <person name="Andreopoulos B."/>
            <person name="Lu D."/>
            <person name="Skrede I."/>
            <person name="Drula E."/>
            <person name="Henrissat B."/>
            <person name="Morin E."/>
            <person name="Kohler A."/>
            <person name="Barry K."/>
            <person name="LaButti K."/>
            <person name="Morin E."/>
            <person name="Salamov A."/>
            <person name="Lipzen A."/>
            <person name="Mereny Z."/>
            <person name="Hegedus B."/>
            <person name="Baldrian P."/>
            <person name="Stursova M."/>
            <person name="Weitz H."/>
            <person name="Taylor A."/>
            <person name="Grigoriev I.V."/>
            <person name="Nagy L.G."/>
            <person name="Martin F."/>
            <person name="Kauserud H."/>
        </authorList>
    </citation>
    <scope>NUCLEOTIDE SEQUENCE</scope>
    <source>
        <strain evidence="2">9144</strain>
    </source>
</reference>
<dbReference type="EMBL" id="JARJCW010000115">
    <property type="protein sequence ID" value="KAJ7192780.1"/>
    <property type="molecule type" value="Genomic_DNA"/>
</dbReference>
<feature type="region of interest" description="Disordered" evidence="1">
    <location>
        <begin position="215"/>
        <end position="234"/>
    </location>
</feature>
<evidence type="ECO:0000313" key="2">
    <source>
        <dbReference type="EMBL" id="KAJ7192780.1"/>
    </source>
</evidence>
<organism evidence="2 3">
    <name type="scientific">Mycena pura</name>
    <dbReference type="NCBI Taxonomy" id="153505"/>
    <lineage>
        <taxon>Eukaryota</taxon>
        <taxon>Fungi</taxon>
        <taxon>Dikarya</taxon>
        <taxon>Basidiomycota</taxon>
        <taxon>Agaricomycotina</taxon>
        <taxon>Agaricomycetes</taxon>
        <taxon>Agaricomycetidae</taxon>
        <taxon>Agaricales</taxon>
        <taxon>Marasmiineae</taxon>
        <taxon>Mycenaceae</taxon>
        <taxon>Mycena</taxon>
    </lineage>
</organism>
<dbReference type="AlphaFoldDB" id="A0AAD6UQZ9"/>
<proteinExistence type="predicted"/>
<name>A0AAD6UQZ9_9AGAR</name>
<gene>
    <name evidence="2" type="ORF">GGX14DRAFT_593800</name>
</gene>
<protein>
    <submittedName>
        <fullName evidence="2">Uncharacterized protein</fullName>
    </submittedName>
</protein>
<keyword evidence="3" id="KW-1185">Reference proteome</keyword>
<sequence length="292" mass="31015">MDRAQRSPDSRGAWRAALAWHPRVSWARAQRTSIVWPSNNARQGATGPRAPHLGRAGRLRCRRHMAAQAAAWAPVDRNPSPWSANRAARTSSAAGGACVIGACGASGTVERVEASRQAAAARSRSAAPRHARANAPVRCGDTVLRFAGGAAFMFRAARTLGAATATPGCLPAYTFHAIGGVRGAFAAAPARTDGNSMRTPGSCSTEPAARRDVCCPHPRTARRPGPSAQSSRPDCRWGVYQAPRHVHEPALWDPALRFGTEKRRRGRASGCAADVMHCGWEWKRAAPGAPRS</sequence>